<dbReference type="GO" id="GO:0030313">
    <property type="term" value="C:cell envelope"/>
    <property type="evidence" value="ECO:0007669"/>
    <property type="project" value="UniProtKB-SubCell"/>
</dbReference>
<comment type="subcellular location">
    <subcellularLocation>
        <location evidence="1">Cell envelope</location>
    </subcellularLocation>
</comment>
<evidence type="ECO:0000256" key="1">
    <source>
        <dbReference type="ARBA" id="ARBA00004196"/>
    </source>
</evidence>
<dbReference type="Gene3D" id="1.10.287.470">
    <property type="entry name" value="Helix hairpin bin"/>
    <property type="match status" value="1"/>
</dbReference>
<evidence type="ECO:0000256" key="2">
    <source>
        <dbReference type="ARBA" id="ARBA00023054"/>
    </source>
</evidence>
<accession>A0A3B1CGS8</accession>
<reference evidence="4" key="1">
    <citation type="submission" date="2018-06" db="EMBL/GenBank/DDBJ databases">
        <authorList>
            <person name="Zhirakovskaya E."/>
        </authorList>
    </citation>
    <scope>NUCLEOTIDE SEQUENCE</scope>
</reference>
<dbReference type="Gene3D" id="2.40.50.100">
    <property type="match status" value="2"/>
</dbReference>
<dbReference type="InterPro" id="IPR059052">
    <property type="entry name" value="HH_YbhG-like"/>
</dbReference>
<dbReference type="EMBL" id="UOGI01000054">
    <property type="protein sequence ID" value="VAX29439.1"/>
    <property type="molecule type" value="Genomic_DNA"/>
</dbReference>
<dbReference type="AlphaFoldDB" id="A0A3B1CGS8"/>
<feature type="non-terminal residue" evidence="4">
    <location>
        <position position="237"/>
    </location>
</feature>
<dbReference type="InterPro" id="IPR050465">
    <property type="entry name" value="UPF0194_transport"/>
</dbReference>
<dbReference type="Pfam" id="PF25881">
    <property type="entry name" value="HH_YBHG"/>
    <property type="match status" value="1"/>
</dbReference>
<sequence length="237" mass="26437">MKKRLLIAGLVIAVTTAVLFLAVQFRHEAGEDVIIVSGNVEVTEVDMGFKHPGRVTELYTDEGRRVKKGQILAVLDKAELESLVQERKARLSEAVVKLQELRAGSRPQQIEKARADVGYAEAVFNNAKNDYERDRFLFENGAISARQMDASEKAYQVSYSRYRHAKEALSLVQEGPRKEELKAQQMRVQQAEAAHRASEARLKETMIYAPVSGVILRKYVEAGETVAGGMPVYTIGD</sequence>
<dbReference type="PANTHER" id="PTHR32347:SF23">
    <property type="entry name" value="BLL5650 PROTEIN"/>
    <property type="match status" value="1"/>
</dbReference>
<organism evidence="4">
    <name type="scientific">hydrothermal vent metagenome</name>
    <dbReference type="NCBI Taxonomy" id="652676"/>
    <lineage>
        <taxon>unclassified sequences</taxon>
        <taxon>metagenomes</taxon>
        <taxon>ecological metagenomes</taxon>
    </lineage>
</organism>
<evidence type="ECO:0000313" key="4">
    <source>
        <dbReference type="EMBL" id="VAX29439.1"/>
    </source>
</evidence>
<gene>
    <name evidence="4" type="ORF">MNBD_NITROSPIRAE03-52</name>
</gene>
<keyword evidence="2" id="KW-0175">Coiled coil</keyword>
<dbReference type="SUPFAM" id="SSF111369">
    <property type="entry name" value="HlyD-like secretion proteins"/>
    <property type="match status" value="2"/>
</dbReference>
<protein>
    <recommendedName>
        <fullName evidence="3">YbhG-like alpha-helical hairpin domain-containing protein</fullName>
    </recommendedName>
</protein>
<feature type="domain" description="YbhG-like alpha-helical hairpin" evidence="3">
    <location>
        <begin position="76"/>
        <end position="202"/>
    </location>
</feature>
<evidence type="ECO:0000259" key="3">
    <source>
        <dbReference type="Pfam" id="PF25881"/>
    </source>
</evidence>
<dbReference type="PANTHER" id="PTHR32347">
    <property type="entry name" value="EFFLUX SYSTEM COMPONENT YKNX-RELATED"/>
    <property type="match status" value="1"/>
</dbReference>
<name>A0A3B1CGS8_9ZZZZ</name>
<proteinExistence type="predicted"/>